<dbReference type="PANTHER" id="PTHR31944:SF131">
    <property type="entry name" value="HEME-RESPONSIVE ZINC FINGER TRANSCRIPTION FACTOR HAP1"/>
    <property type="match status" value="1"/>
</dbReference>
<evidence type="ECO:0000313" key="10">
    <source>
        <dbReference type="Proteomes" id="UP001275084"/>
    </source>
</evidence>
<dbReference type="PROSITE" id="PS00463">
    <property type="entry name" value="ZN2_CY6_FUNGAL_1"/>
    <property type="match status" value="1"/>
</dbReference>
<dbReference type="SMART" id="SM00906">
    <property type="entry name" value="Fungal_trans"/>
    <property type="match status" value="1"/>
</dbReference>
<evidence type="ECO:0000256" key="7">
    <source>
        <dbReference type="SAM" id="MobiDB-lite"/>
    </source>
</evidence>
<dbReference type="Proteomes" id="UP001275084">
    <property type="component" value="Unassembled WGS sequence"/>
</dbReference>
<evidence type="ECO:0000313" key="9">
    <source>
        <dbReference type="EMBL" id="KAK3356481.1"/>
    </source>
</evidence>
<evidence type="ECO:0000256" key="2">
    <source>
        <dbReference type="ARBA" id="ARBA00022833"/>
    </source>
</evidence>
<dbReference type="Gene3D" id="4.10.240.10">
    <property type="entry name" value="Zn(2)-C6 fungal-type DNA-binding domain"/>
    <property type="match status" value="1"/>
</dbReference>
<protein>
    <recommendedName>
        <fullName evidence="8">Zn(2)-C6 fungal-type domain-containing protein</fullName>
    </recommendedName>
</protein>
<feature type="compositionally biased region" description="Polar residues" evidence="7">
    <location>
        <begin position="131"/>
        <end position="148"/>
    </location>
</feature>
<feature type="region of interest" description="Disordered" evidence="7">
    <location>
        <begin position="131"/>
        <end position="153"/>
    </location>
</feature>
<evidence type="ECO:0000256" key="1">
    <source>
        <dbReference type="ARBA" id="ARBA00022723"/>
    </source>
</evidence>
<dbReference type="PANTHER" id="PTHR31944">
    <property type="entry name" value="HEME-RESPONSIVE ZINC FINGER TRANSCRIPTION FACTOR HAP1"/>
    <property type="match status" value="1"/>
</dbReference>
<gene>
    <name evidence="9" type="ORF">B0T25DRAFT_136150</name>
</gene>
<dbReference type="InterPro" id="IPR051430">
    <property type="entry name" value="Fungal_TF_Env_Response"/>
</dbReference>
<evidence type="ECO:0000256" key="6">
    <source>
        <dbReference type="ARBA" id="ARBA00023242"/>
    </source>
</evidence>
<keyword evidence="4" id="KW-0238">DNA-binding</keyword>
<organism evidence="9 10">
    <name type="scientific">Lasiosphaeria hispida</name>
    <dbReference type="NCBI Taxonomy" id="260671"/>
    <lineage>
        <taxon>Eukaryota</taxon>
        <taxon>Fungi</taxon>
        <taxon>Dikarya</taxon>
        <taxon>Ascomycota</taxon>
        <taxon>Pezizomycotina</taxon>
        <taxon>Sordariomycetes</taxon>
        <taxon>Sordariomycetidae</taxon>
        <taxon>Sordariales</taxon>
        <taxon>Lasiosphaeriaceae</taxon>
        <taxon>Lasiosphaeria</taxon>
    </lineage>
</organism>
<reference evidence="9" key="2">
    <citation type="submission" date="2023-06" db="EMBL/GenBank/DDBJ databases">
        <authorList>
            <consortium name="Lawrence Berkeley National Laboratory"/>
            <person name="Haridas S."/>
            <person name="Hensen N."/>
            <person name="Bonometti L."/>
            <person name="Westerberg I."/>
            <person name="Brannstrom I.O."/>
            <person name="Guillou S."/>
            <person name="Cros-Aarteil S."/>
            <person name="Calhoun S."/>
            <person name="Kuo A."/>
            <person name="Mondo S."/>
            <person name="Pangilinan J."/>
            <person name="Riley R."/>
            <person name="Labutti K."/>
            <person name="Andreopoulos B."/>
            <person name="Lipzen A."/>
            <person name="Chen C."/>
            <person name="Yanf M."/>
            <person name="Daum C."/>
            <person name="Ng V."/>
            <person name="Clum A."/>
            <person name="Steindorff A."/>
            <person name="Ohm R."/>
            <person name="Martin F."/>
            <person name="Silar P."/>
            <person name="Natvig D."/>
            <person name="Lalanne C."/>
            <person name="Gautier V."/>
            <person name="Ament-Velasquez S.L."/>
            <person name="Kruys A."/>
            <person name="Hutchinson M.I."/>
            <person name="Powell A.J."/>
            <person name="Barry K."/>
            <person name="Miller A.N."/>
            <person name="Grigoriev I.V."/>
            <person name="Debuchy R."/>
            <person name="Gladieux P."/>
            <person name="Thoren M.H."/>
            <person name="Johannesson H."/>
        </authorList>
    </citation>
    <scope>NUCLEOTIDE SEQUENCE</scope>
    <source>
        <strain evidence="9">CBS 955.72</strain>
    </source>
</reference>
<dbReference type="GO" id="GO:0000978">
    <property type="term" value="F:RNA polymerase II cis-regulatory region sequence-specific DNA binding"/>
    <property type="evidence" value="ECO:0007669"/>
    <property type="project" value="TreeGrafter"/>
</dbReference>
<dbReference type="SUPFAM" id="SSF57701">
    <property type="entry name" value="Zn2/Cys6 DNA-binding domain"/>
    <property type="match status" value="1"/>
</dbReference>
<name>A0AAJ0HKA8_9PEZI</name>
<dbReference type="InterPro" id="IPR001138">
    <property type="entry name" value="Zn2Cys6_DnaBD"/>
</dbReference>
<dbReference type="PROSITE" id="PS50048">
    <property type="entry name" value="ZN2_CY6_FUNGAL_2"/>
    <property type="match status" value="1"/>
</dbReference>
<keyword evidence="10" id="KW-1185">Reference proteome</keyword>
<evidence type="ECO:0000256" key="4">
    <source>
        <dbReference type="ARBA" id="ARBA00023125"/>
    </source>
</evidence>
<dbReference type="AlphaFoldDB" id="A0AAJ0HKA8"/>
<evidence type="ECO:0000256" key="3">
    <source>
        <dbReference type="ARBA" id="ARBA00023015"/>
    </source>
</evidence>
<dbReference type="GO" id="GO:0005634">
    <property type="term" value="C:nucleus"/>
    <property type="evidence" value="ECO:0007669"/>
    <property type="project" value="TreeGrafter"/>
</dbReference>
<keyword evidence="6" id="KW-0539">Nucleus</keyword>
<keyword evidence="2" id="KW-0862">Zinc</keyword>
<accession>A0AAJ0HKA8</accession>
<dbReference type="Pfam" id="PF04082">
    <property type="entry name" value="Fungal_trans"/>
    <property type="match status" value="1"/>
</dbReference>
<dbReference type="GO" id="GO:0006351">
    <property type="term" value="P:DNA-templated transcription"/>
    <property type="evidence" value="ECO:0007669"/>
    <property type="project" value="InterPro"/>
</dbReference>
<evidence type="ECO:0000259" key="8">
    <source>
        <dbReference type="PROSITE" id="PS50048"/>
    </source>
</evidence>
<keyword evidence="1" id="KW-0479">Metal-binding</keyword>
<dbReference type="GO" id="GO:0001228">
    <property type="term" value="F:DNA-binding transcription activator activity, RNA polymerase II-specific"/>
    <property type="evidence" value="ECO:0007669"/>
    <property type="project" value="TreeGrafter"/>
</dbReference>
<dbReference type="CDD" id="cd12148">
    <property type="entry name" value="fungal_TF_MHR"/>
    <property type="match status" value="1"/>
</dbReference>
<keyword evidence="5" id="KW-0804">Transcription</keyword>
<dbReference type="GO" id="GO:0008270">
    <property type="term" value="F:zinc ion binding"/>
    <property type="evidence" value="ECO:0007669"/>
    <property type="project" value="InterPro"/>
</dbReference>
<keyword evidence="3" id="KW-0805">Transcription regulation</keyword>
<dbReference type="EMBL" id="JAUIQD010000003">
    <property type="protein sequence ID" value="KAK3356481.1"/>
    <property type="molecule type" value="Genomic_DNA"/>
</dbReference>
<dbReference type="InterPro" id="IPR007219">
    <property type="entry name" value="XnlR_reg_dom"/>
</dbReference>
<feature type="compositionally biased region" description="Polar residues" evidence="7">
    <location>
        <begin position="89"/>
        <end position="98"/>
    </location>
</feature>
<dbReference type="Pfam" id="PF00172">
    <property type="entry name" value="Zn_clus"/>
    <property type="match status" value="1"/>
</dbReference>
<evidence type="ECO:0000256" key="5">
    <source>
        <dbReference type="ARBA" id="ARBA00023163"/>
    </source>
</evidence>
<reference evidence="9" key="1">
    <citation type="journal article" date="2023" name="Mol. Phylogenet. Evol.">
        <title>Genome-scale phylogeny and comparative genomics of the fungal order Sordariales.</title>
        <authorList>
            <person name="Hensen N."/>
            <person name="Bonometti L."/>
            <person name="Westerberg I."/>
            <person name="Brannstrom I.O."/>
            <person name="Guillou S."/>
            <person name="Cros-Aarteil S."/>
            <person name="Calhoun S."/>
            <person name="Haridas S."/>
            <person name="Kuo A."/>
            <person name="Mondo S."/>
            <person name="Pangilinan J."/>
            <person name="Riley R."/>
            <person name="LaButti K."/>
            <person name="Andreopoulos B."/>
            <person name="Lipzen A."/>
            <person name="Chen C."/>
            <person name="Yan M."/>
            <person name="Daum C."/>
            <person name="Ng V."/>
            <person name="Clum A."/>
            <person name="Steindorff A."/>
            <person name="Ohm R.A."/>
            <person name="Martin F."/>
            <person name="Silar P."/>
            <person name="Natvig D.O."/>
            <person name="Lalanne C."/>
            <person name="Gautier V."/>
            <person name="Ament-Velasquez S.L."/>
            <person name="Kruys A."/>
            <person name="Hutchinson M.I."/>
            <person name="Powell A.J."/>
            <person name="Barry K."/>
            <person name="Miller A.N."/>
            <person name="Grigoriev I.V."/>
            <person name="Debuchy R."/>
            <person name="Gladieux P."/>
            <person name="Hiltunen Thoren M."/>
            <person name="Johannesson H."/>
        </authorList>
    </citation>
    <scope>NUCLEOTIDE SEQUENCE</scope>
    <source>
        <strain evidence="9">CBS 955.72</strain>
    </source>
</reference>
<proteinExistence type="predicted"/>
<feature type="domain" description="Zn(2)-C6 fungal-type" evidence="8">
    <location>
        <begin position="20"/>
        <end position="50"/>
    </location>
</feature>
<comment type="caution">
    <text evidence="9">The sequence shown here is derived from an EMBL/GenBank/DDBJ whole genome shotgun (WGS) entry which is preliminary data.</text>
</comment>
<dbReference type="SMART" id="SM00066">
    <property type="entry name" value="GAL4"/>
    <property type="match status" value="1"/>
</dbReference>
<feature type="region of interest" description="Disordered" evidence="7">
    <location>
        <begin position="63"/>
        <end position="98"/>
    </location>
</feature>
<sequence length="759" mass="83628">MADSVSTIPREKMRRRPALACESCRQRKVRCDRNLPCSTCIKSRSNSCTYVPLRSGISSALAGAKQPRALQPNSTRSKVDVAPHRADSLTPSSTYSTRPAASLSAATFPVDTLVDRVKDLELQLSQARNQLAATSPASSVNGQESSVGRTPGLLDDLASQDTQIKGGAGGDTSSIHKARFFGPSHWMNDAGLLPTLLKLMYTAELEKESPLTTGLDKCKALARAIKARRVPTFLTVPSSVPHRALADELVQNYLRTFETVYRVLHVPSFKVEYERYWENPAAANKGFVILMQLSMAVGTCFHHDVTELRPMAVRWVYEAHVWLGSPGEKSRLTMHGLQTMCLLHFAQQSVAIGGDLTWVGAGSLLRRAMYCGLHADPRHMAGMSLLRAEMRRRLWATIMEINLQSCIDAGGPPLVSIEDFDTAPPANLDDEDLINDAVSASTRGANRFTQVSTQIAIYQSFPVRLAIAKAVNNIHHYKSYDEILRLSSVLTDACHGLQQHFSMFPKDCDTGRGVSGFQRRMSTMMLHRFFLALHLPSIGRSLQNPTYCFSRKICVDTALRLAGIANLGPQTPATLPPSDGEFVRLVDSAVGPYGTVFFQATVILGFELLARKEEQREQGVTTVLGETELHAILDASLEWSKRKVRQGRTNIKGHMCIGSLLAQINAVDAGLEGLEVEDSIRGRAAELVRQSYDMLKELASKTPGGDKASRYGLDFEYDAFEVDPMDLMQGWEDMPEFLNSGIDLDFNALGASWDQFQNT</sequence>
<dbReference type="CDD" id="cd00067">
    <property type="entry name" value="GAL4"/>
    <property type="match status" value="1"/>
</dbReference>
<dbReference type="InterPro" id="IPR036864">
    <property type="entry name" value="Zn2-C6_fun-type_DNA-bd_sf"/>
</dbReference>
<feature type="compositionally biased region" description="Basic and acidic residues" evidence="7">
    <location>
        <begin position="77"/>
        <end position="87"/>
    </location>
</feature>